<evidence type="ECO:0000256" key="6">
    <source>
        <dbReference type="SAM" id="Phobius"/>
    </source>
</evidence>
<dbReference type="AlphaFoldDB" id="A0A2H0XB07"/>
<evidence type="ECO:0000256" key="5">
    <source>
        <dbReference type="ARBA" id="ARBA00023136"/>
    </source>
</evidence>
<dbReference type="Pfam" id="PF01098">
    <property type="entry name" value="FTSW_RODA_SPOVE"/>
    <property type="match status" value="1"/>
</dbReference>
<evidence type="ECO:0000313" key="8">
    <source>
        <dbReference type="Proteomes" id="UP000231252"/>
    </source>
</evidence>
<accession>A0A2H0XB07</accession>
<sequence>TGIPIPFISYGGSSMVFALAGLGLVSNIYRRQ</sequence>
<dbReference type="GO" id="GO:0051301">
    <property type="term" value="P:cell division"/>
    <property type="evidence" value="ECO:0007669"/>
    <property type="project" value="InterPro"/>
</dbReference>
<gene>
    <name evidence="7" type="ORF">COT50_04060</name>
</gene>
<dbReference type="GO" id="GO:0016020">
    <property type="term" value="C:membrane"/>
    <property type="evidence" value="ECO:0007669"/>
    <property type="project" value="UniProtKB-SubCell"/>
</dbReference>
<name>A0A2H0XB07_UNCKA</name>
<evidence type="ECO:0000256" key="2">
    <source>
        <dbReference type="ARBA" id="ARBA00022692"/>
    </source>
</evidence>
<protein>
    <recommendedName>
        <fullName evidence="9">Rod shape-determining protein RodA</fullName>
    </recommendedName>
</protein>
<feature type="non-terminal residue" evidence="7">
    <location>
        <position position="1"/>
    </location>
</feature>
<comment type="subcellular location">
    <subcellularLocation>
        <location evidence="1">Membrane</location>
        <topology evidence="1">Multi-pass membrane protein</topology>
    </subcellularLocation>
</comment>
<dbReference type="Proteomes" id="UP000231252">
    <property type="component" value="Unassembled WGS sequence"/>
</dbReference>
<organism evidence="7 8">
    <name type="scientific">candidate division WWE3 bacterium CG08_land_8_20_14_0_20_41_10</name>
    <dbReference type="NCBI Taxonomy" id="1975085"/>
    <lineage>
        <taxon>Bacteria</taxon>
        <taxon>Katanobacteria</taxon>
    </lineage>
</organism>
<dbReference type="InterPro" id="IPR001182">
    <property type="entry name" value="FtsW/RodA"/>
</dbReference>
<keyword evidence="4 6" id="KW-1133">Transmembrane helix</keyword>
<evidence type="ECO:0008006" key="9">
    <source>
        <dbReference type="Google" id="ProtNLM"/>
    </source>
</evidence>
<reference evidence="8" key="1">
    <citation type="submission" date="2017-09" db="EMBL/GenBank/DDBJ databases">
        <title>Depth-based differentiation of microbial function through sediment-hosted aquifers and enrichment of novel symbionts in the deep terrestrial subsurface.</title>
        <authorList>
            <person name="Probst A.J."/>
            <person name="Ladd B."/>
            <person name="Jarett J.K."/>
            <person name="Geller-Mcgrath D.E."/>
            <person name="Sieber C.M.K."/>
            <person name="Emerson J.B."/>
            <person name="Anantharaman K."/>
            <person name="Thomas B.C."/>
            <person name="Malmstrom R."/>
            <person name="Stieglmeier M."/>
            <person name="Klingl A."/>
            <person name="Woyke T."/>
            <person name="Ryan C.M."/>
            <person name="Banfield J.F."/>
        </authorList>
    </citation>
    <scope>NUCLEOTIDE SEQUENCE [LARGE SCALE GENOMIC DNA]</scope>
</reference>
<keyword evidence="3" id="KW-0133">Cell shape</keyword>
<keyword evidence="5 6" id="KW-0472">Membrane</keyword>
<comment type="caution">
    <text evidence="7">The sequence shown here is derived from an EMBL/GenBank/DDBJ whole genome shotgun (WGS) entry which is preliminary data.</text>
</comment>
<dbReference type="EMBL" id="PEYU01000093">
    <property type="protein sequence ID" value="PIS22041.1"/>
    <property type="molecule type" value="Genomic_DNA"/>
</dbReference>
<evidence type="ECO:0000256" key="1">
    <source>
        <dbReference type="ARBA" id="ARBA00004141"/>
    </source>
</evidence>
<keyword evidence="2 6" id="KW-0812">Transmembrane</keyword>
<feature type="transmembrane region" description="Helical" evidence="6">
    <location>
        <begin position="6"/>
        <end position="29"/>
    </location>
</feature>
<evidence type="ECO:0000256" key="3">
    <source>
        <dbReference type="ARBA" id="ARBA00022960"/>
    </source>
</evidence>
<proteinExistence type="predicted"/>
<evidence type="ECO:0000256" key="4">
    <source>
        <dbReference type="ARBA" id="ARBA00022989"/>
    </source>
</evidence>
<evidence type="ECO:0000313" key="7">
    <source>
        <dbReference type="EMBL" id="PIS22041.1"/>
    </source>
</evidence>
<dbReference type="GO" id="GO:0008360">
    <property type="term" value="P:regulation of cell shape"/>
    <property type="evidence" value="ECO:0007669"/>
    <property type="project" value="UniProtKB-KW"/>
</dbReference>